<accession>A0A1H6XZ51</accession>
<dbReference type="RefSeq" id="WP_074747907.1">
    <property type="nucleotide sequence ID" value="NZ_FNYS01000026.1"/>
</dbReference>
<sequence>MEFPKVITDFVAKEIECNHYFMPQFYPKAGDIVSFQDGYKYNSNTGEDITGVDEGDFHPNWYVICGGYAQDPFWIDITEEGKGFPVYFGEHGAGRWEPLLAANTLQEFEECIQYMNYLVDLEETREVIEPLFNARFDRSNPFWELVWSEFSFDEEDDY</sequence>
<dbReference type="Proteomes" id="UP000183077">
    <property type="component" value="Unassembled WGS sequence"/>
</dbReference>
<proteinExistence type="predicted"/>
<dbReference type="GeneID" id="82258551"/>
<name>A0A1H6XZ51_9FLAO</name>
<evidence type="ECO:0000313" key="2">
    <source>
        <dbReference type="Proteomes" id="UP000183077"/>
    </source>
</evidence>
<protein>
    <recommendedName>
        <fullName evidence="3">SMI1 / KNR4 family (SUKH-1)</fullName>
    </recommendedName>
</protein>
<organism evidence="1 2">
    <name type="scientific">Myroides marinus</name>
    <dbReference type="NCBI Taxonomy" id="703342"/>
    <lineage>
        <taxon>Bacteria</taxon>
        <taxon>Pseudomonadati</taxon>
        <taxon>Bacteroidota</taxon>
        <taxon>Flavobacteriia</taxon>
        <taxon>Flavobacteriales</taxon>
        <taxon>Flavobacteriaceae</taxon>
        <taxon>Myroides</taxon>
    </lineage>
</organism>
<dbReference type="EMBL" id="FNYS01000026">
    <property type="protein sequence ID" value="SEJ34321.1"/>
    <property type="molecule type" value="Genomic_DNA"/>
</dbReference>
<gene>
    <name evidence="1" type="ORF">SAMN04488018_12624</name>
</gene>
<reference evidence="1 2" key="1">
    <citation type="submission" date="2016-10" db="EMBL/GenBank/DDBJ databases">
        <authorList>
            <person name="de Groot N.N."/>
        </authorList>
    </citation>
    <scope>NUCLEOTIDE SEQUENCE [LARGE SCALE GENOMIC DNA]</scope>
    <source>
        <strain evidence="1 2">DSM 23048</strain>
    </source>
</reference>
<evidence type="ECO:0008006" key="3">
    <source>
        <dbReference type="Google" id="ProtNLM"/>
    </source>
</evidence>
<dbReference type="AlphaFoldDB" id="A0A1H6XZ51"/>
<evidence type="ECO:0000313" key="1">
    <source>
        <dbReference type="EMBL" id="SEJ34321.1"/>
    </source>
</evidence>